<organism evidence="3 4">
    <name type="scientific">Heligmosomoides polygyrus</name>
    <name type="common">Parasitic roundworm</name>
    <dbReference type="NCBI Taxonomy" id="6339"/>
    <lineage>
        <taxon>Eukaryota</taxon>
        <taxon>Metazoa</taxon>
        <taxon>Ecdysozoa</taxon>
        <taxon>Nematoda</taxon>
        <taxon>Chromadorea</taxon>
        <taxon>Rhabditida</taxon>
        <taxon>Rhabditina</taxon>
        <taxon>Rhabditomorpha</taxon>
        <taxon>Strongyloidea</taxon>
        <taxon>Heligmosomidae</taxon>
        <taxon>Heligmosomoides</taxon>
    </lineage>
</organism>
<evidence type="ECO:0000256" key="1">
    <source>
        <dbReference type="SAM" id="MobiDB-lite"/>
    </source>
</evidence>
<accession>A0A3P7WMH5</accession>
<accession>A0A183F2B1</accession>
<sequence>MAFRPVRSTTTYTQDQTTSSSSRADNMTTTQPTTMSAQSTASQESRESGDLLFAHFAQILQRDPQVEAPILKKLVEELNQFWEVAVEPDVEVLSGVVDPSVAQRSITVIERIDALVRRRDSEVTLIAWTT</sequence>
<evidence type="ECO:0000313" key="3">
    <source>
        <dbReference type="Proteomes" id="UP000050761"/>
    </source>
</evidence>
<dbReference type="Proteomes" id="UP000050761">
    <property type="component" value="Unassembled WGS sequence"/>
</dbReference>
<feature type="compositionally biased region" description="Low complexity" evidence="1">
    <location>
        <begin position="8"/>
        <end position="22"/>
    </location>
</feature>
<reference evidence="2 3" key="1">
    <citation type="submission" date="2018-11" db="EMBL/GenBank/DDBJ databases">
        <authorList>
            <consortium name="Pathogen Informatics"/>
        </authorList>
    </citation>
    <scope>NUCLEOTIDE SEQUENCE [LARGE SCALE GENOMIC DNA]</scope>
</reference>
<dbReference type="EMBL" id="UZAH01000160">
    <property type="protein sequence ID" value="VDO18632.1"/>
    <property type="molecule type" value="Genomic_DNA"/>
</dbReference>
<evidence type="ECO:0000313" key="2">
    <source>
        <dbReference type="EMBL" id="VDO18632.1"/>
    </source>
</evidence>
<protein>
    <submittedName>
        <fullName evidence="4">GED domain-containing protein</fullName>
    </submittedName>
</protein>
<feature type="compositionally biased region" description="Polar residues" evidence="1">
    <location>
        <begin position="23"/>
        <end position="43"/>
    </location>
</feature>
<feature type="region of interest" description="Disordered" evidence="1">
    <location>
        <begin position="1"/>
        <end position="47"/>
    </location>
</feature>
<reference evidence="4" key="2">
    <citation type="submission" date="2019-09" db="UniProtKB">
        <authorList>
            <consortium name="WormBaseParasite"/>
        </authorList>
    </citation>
    <scope>IDENTIFICATION</scope>
</reference>
<dbReference type="AlphaFoldDB" id="A0A183F2B1"/>
<gene>
    <name evidence="2" type="ORF">HPBE_LOCUS250</name>
</gene>
<keyword evidence="3" id="KW-1185">Reference proteome</keyword>
<dbReference type="WBParaSite" id="HPBE_0000024901-mRNA-1">
    <property type="protein sequence ID" value="HPBE_0000024901-mRNA-1"/>
    <property type="gene ID" value="HPBE_0000024901"/>
</dbReference>
<name>A0A183F2B1_HELPZ</name>
<evidence type="ECO:0000313" key="4">
    <source>
        <dbReference type="WBParaSite" id="HPBE_0000024901-mRNA-1"/>
    </source>
</evidence>
<proteinExistence type="predicted"/>